<feature type="region of interest" description="Disordered" evidence="1">
    <location>
        <begin position="502"/>
        <end position="559"/>
    </location>
</feature>
<feature type="region of interest" description="Disordered" evidence="1">
    <location>
        <begin position="257"/>
        <end position="298"/>
    </location>
</feature>
<dbReference type="GO" id="GO:0004252">
    <property type="term" value="F:serine-type endopeptidase activity"/>
    <property type="evidence" value="ECO:0007669"/>
    <property type="project" value="TreeGrafter"/>
</dbReference>
<comment type="caution">
    <text evidence="2">The sequence shown here is derived from an EMBL/GenBank/DDBJ whole genome shotgun (WGS) entry which is preliminary data.</text>
</comment>
<dbReference type="PANTHER" id="PTHR10381">
    <property type="entry name" value="ATP-DEPENDENT CLP PROTEASE PROTEOLYTIC SUBUNIT"/>
    <property type="match status" value="1"/>
</dbReference>
<reference evidence="2 3" key="1">
    <citation type="journal article" date="2016" name="Nat. Commun.">
        <title>Local admixture of amplified and diversified secreted pathogenesis determinants shapes mosaic Toxoplasma gondii genomes.</title>
        <authorList>
            <person name="Lorenzi H."/>
            <person name="Khan A."/>
            <person name="Behnke M.S."/>
            <person name="Namasivayam S."/>
            <person name="Swapna L.S."/>
            <person name="Hadjithomas M."/>
            <person name="Karamycheva S."/>
            <person name="Pinney D."/>
            <person name="Brunk B.P."/>
            <person name="Ajioka J.W."/>
            <person name="Ajzenberg D."/>
            <person name="Boothroyd J.C."/>
            <person name="Boyle J.P."/>
            <person name="Darde M.L."/>
            <person name="Diaz-Miranda M.A."/>
            <person name="Dubey J.P."/>
            <person name="Fritz H.M."/>
            <person name="Gennari S.M."/>
            <person name="Gregory B.D."/>
            <person name="Kim K."/>
            <person name="Saeij J.P."/>
            <person name="Su C."/>
            <person name="White M.W."/>
            <person name="Zhu X.Q."/>
            <person name="Howe D.K."/>
            <person name="Rosenthal B.M."/>
            <person name="Grigg M.E."/>
            <person name="Parkinson J."/>
            <person name="Liu L."/>
            <person name="Kissinger J.C."/>
            <person name="Roos D.S."/>
            <person name="Sibley L.D."/>
        </authorList>
    </citation>
    <scope>NUCLEOTIDE SEQUENCE [LARGE SCALE GENOMIC DNA]</scope>
    <source>
        <strain evidence="2 3">ARI</strain>
    </source>
</reference>
<dbReference type="SUPFAM" id="SSF52096">
    <property type="entry name" value="ClpP/crotonase"/>
    <property type="match status" value="1"/>
</dbReference>
<evidence type="ECO:0000313" key="3">
    <source>
        <dbReference type="Proteomes" id="UP000074247"/>
    </source>
</evidence>
<dbReference type="GO" id="GO:0009368">
    <property type="term" value="C:endopeptidase Clp complex"/>
    <property type="evidence" value="ECO:0007669"/>
    <property type="project" value="TreeGrafter"/>
</dbReference>
<feature type="compositionally biased region" description="Low complexity" evidence="1">
    <location>
        <begin position="510"/>
        <end position="559"/>
    </location>
</feature>
<evidence type="ECO:0000313" key="2">
    <source>
        <dbReference type="EMBL" id="KYF43656.1"/>
    </source>
</evidence>
<dbReference type="GO" id="GO:0004176">
    <property type="term" value="F:ATP-dependent peptidase activity"/>
    <property type="evidence" value="ECO:0007669"/>
    <property type="project" value="TreeGrafter"/>
</dbReference>
<feature type="region of interest" description="Disordered" evidence="1">
    <location>
        <begin position="29"/>
        <end position="53"/>
    </location>
</feature>
<name>A0A139XXY4_TOXGO</name>
<dbReference type="PANTHER" id="PTHR10381:SF11">
    <property type="entry name" value="ATP-DEPENDENT CLP PROTEASE PROTEOLYTIC SUBUNIT, MITOCHONDRIAL"/>
    <property type="match status" value="1"/>
</dbReference>
<gene>
    <name evidence="2" type="ORF">TGARI_213115</name>
</gene>
<accession>A0A139XXY4</accession>
<dbReference type="GO" id="GO:0006515">
    <property type="term" value="P:protein quality control for misfolded or incompletely synthesized proteins"/>
    <property type="evidence" value="ECO:0007669"/>
    <property type="project" value="TreeGrafter"/>
</dbReference>
<dbReference type="InterPro" id="IPR023562">
    <property type="entry name" value="ClpP/TepA"/>
</dbReference>
<feature type="compositionally biased region" description="Acidic residues" evidence="1">
    <location>
        <begin position="401"/>
        <end position="410"/>
    </location>
</feature>
<dbReference type="EMBL" id="AGQS02004611">
    <property type="protein sequence ID" value="KYF43656.1"/>
    <property type="molecule type" value="Genomic_DNA"/>
</dbReference>
<evidence type="ECO:0000256" key="1">
    <source>
        <dbReference type="SAM" id="MobiDB-lite"/>
    </source>
</evidence>
<dbReference type="Gene3D" id="3.90.226.10">
    <property type="entry name" value="2-enoyl-CoA Hydratase, Chain A, domain 1"/>
    <property type="match status" value="1"/>
</dbReference>
<proteinExistence type="predicted"/>
<dbReference type="OrthoDB" id="2017408at2759"/>
<organism evidence="2 3">
    <name type="scientific">Toxoplasma gondii ARI</name>
    <dbReference type="NCBI Taxonomy" id="1074872"/>
    <lineage>
        <taxon>Eukaryota</taxon>
        <taxon>Sar</taxon>
        <taxon>Alveolata</taxon>
        <taxon>Apicomplexa</taxon>
        <taxon>Conoidasida</taxon>
        <taxon>Coccidia</taxon>
        <taxon>Eucoccidiorida</taxon>
        <taxon>Eimeriorina</taxon>
        <taxon>Sarcocystidae</taxon>
        <taxon>Toxoplasma</taxon>
    </lineage>
</organism>
<dbReference type="Pfam" id="PF00574">
    <property type="entry name" value="CLP_protease"/>
    <property type="match status" value="1"/>
</dbReference>
<dbReference type="VEuPathDB" id="ToxoDB:TGARI_213115"/>
<protein>
    <submittedName>
        <fullName evidence="2">ATP-dependent Clp endopeptidase, proteolytic subunit ClpP</fullName>
    </submittedName>
</protein>
<feature type="region of interest" description="Disordered" evidence="1">
    <location>
        <begin position="381"/>
        <end position="412"/>
    </location>
</feature>
<feature type="region of interest" description="Disordered" evidence="1">
    <location>
        <begin position="676"/>
        <end position="700"/>
    </location>
</feature>
<dbReference type="GO" id="GO:0051117">
    <property type="term" value="F:ATPase binding"/>
    <property type="evidence" value="ECO:0007669"/>
    <property type="project" value="TreeGrafter"/>
</dbReference>
<sequence length="735" mass="77621">MECKASKGGYEPPQFRRQKVSGRRACVADEAGEEADRDCLQPPKNYEGEGTSVQERSLPKKQFLISLLQECSIFVLSSPEARKTQTQPERSFQFRLFVLSVLRCLSRSLLSPSPLRGVASPSKASKNAVPQSFIRAQTSALWTMISSLSVLLRVLSLSSLLVSPVWPLLSPSVPRPVEPREICSASLRVAFPVSAVVQGKHFSLQFPSFLSSGSTRLSPLSDFSASLSLQFSDSSLSPLVSPPVSLAFSPAASGVPGLPSSSSSSPSPSSSSSFPPGSSLSSRSSSPSSPRSPRSRSSPSLCASCSFASVSVLFPPLYPFPSVFQSTSRDAAARVSALHASWSRSSHLPALESRRRLLSIRPSQLRRHLRPEALHSNSFLAAEASRRTSRGDPGFDGSDHGEEESEDEGEETWRGVGAFADALGIPRNRFVHFASPFTPAAGEALTQELLGLQTDGSSAPVCVCINSSGSESLFDGSLVSPFDTEWRPAIALLRGRFLSFASSPPDRRPSSSASPSSPDSSPSPSSRCSAAASSPPSSLSASTAAAASPRSSLPSSWPYDSSRGSASLSPLAASPAPLCATVAVGRAWGSAALLLACGTPGARAATRNASIALRVPRTSLGHGKAKDLRLRAQTVLAGQRMQAELLAAVLREARKPTTERELGGRAAAVQRLLATETDTDTAEPESVTPGNRQCRMSGDPEVTTTTAAELLRLMQKGVFLTPEEAKALGIIDYIL</sequence>
<dbReference type="Proteomes" id="UP000074247">
    <property type="component" value="Unassembled WGS sequence"/>
</dbReference>
<dbReference type="InterPro" id="IPR029045">
    <property type="entry name" value="ClpP/crotonase-like_dom_sf"/>
</dbReference>
<dbReference type="AlphaFoldDB" id="A0A139XXY4"/>